<dbReference type="Gene3D" id="2.60.40.10">
    <property type="entry name" value="Immunoglobulins"/>
    <property type="match status" value="1"/>
</dbReference>
<reference evidence="4 5" key="1">
    <citation type="submission" date="2024-12" db="EMBL/GenBank/DDBJ databases">
        <title>Forecasting of Potato common scab and diversities of Pathogenic streptomyces spp. in china.</title>
        <authorList>
            <person name="Handique U."/>
            <person name="Wu J."/>
        </authorList>
    </citation>
    <scope>NUCLEOTIDE SEQUENCE [LARGE SCALE GENOMIC DNA]</scope>
    <source>
        <strain evidence="4 5">ZRIMU1530</strain>
    </source>
</reference>
<feature type="domain" description="Fibronectin type III-like" evidence="3">
    <location>
        <begin position="2"/>
        <end position="61"/>
    </location>
</feature>
<dbReference type="InterPro" id="IPR026891">
    <property type="entry name" value="Fn3-like"/>
</dbReference>
<organism evidence="4 5">
    <name type="scientific">Streptomyces niveiscabiei</name>
    <dbReference type="NCBI Taxonomy" id="164115"/>
    <lineage>
        <taxon>Bacteria</taxon>
        <taxon>Bacillati</taxon>
        <taxon>Actinomycetota</taxon>
        <taxon>Actinomycetes</taxon>
        <taxon>Kitasatosporales</taxon>
        <taxon>Streptomycetaceae</taxon>
        <taxon>Streptomyces</taxon>
    </lineage>
</organism>
<dbReference type="InterPro" id="IPR013783">
    <property type="entry name" value="Ig-like_fold"/>
</dbReference>
<dbReference type="Proteomes" id="UP001631957">
    <property type="component" value="Unassembled WGS sequence"/>
</dbReference>
<dbReference type="RefSeq" id="WP_409120165.1">
    <property type="nucleotide sequence ID" value="NZ_JBJVNI010000001.1"/>
</dbReference>
<comment type="caution">
    <text evidence="4">The sequence shown here is derived from an EMBL/GenBank/DDBJ whole genome shotgun (WGS) entry which is preliminary data.</text>
</comment>
<gene>
    <name evidence="4" type="ORF">ACKI18_01655</name>
</gene>
<dbReference type="Pfam" id="PF14310">
    <property type="entry name" value="Fn3-like"/>
    <property type="match status" value="1"/>
</dbReference>
<name>A0ABW9HH89_9ACTN</name>
<evidence type="ECO:0000256" key="1">
    <source>
        <dbReference type="ARBA" id="ARBA00005336"/>
    </source>
</evidence>
<proteinExistence type="inferred from homology"/>
<evidence type="ECO:0000256" key="2">
    <source>
        <dbReference type="ARBA" id="ARBA00022801"/>
    </source>
</evidence>
<dbReference type="PANTHER" id="PTHR42715">
    <property type="entry name" value="BETA-GLUCOSIDASE"/>
    <property type="match status" value="1"/>
</dbReference>
<evidence type="ECO:0000313" key="4">
    <source>
        <dbReference type="EMBL" id="MFM9607409.1"/>
    </source>
</evidence>
<protein>
    <submittedName>
        <fullName evidence="4">Fibronectin type III-like domain-contianing protein</fullName>
    </submittedName>
</protein>
<evidence type="ECO:0000313" key="5">
    <source>
        <dbReference type="Proteomes" id="UP001631957"/>
    </source>
</evidence>
<keyword evidence="5" id="KW-1185">Reference proteome</keyword>
<dbReference type="PANTHER" id="PTHR42715:SF10">
    <property type="entry name" value="BETA-GLUCOSIDASE"/>
    <property type="match status" value="1"/>
</dbReference>
<sequence length="81" mass="8839">MRTAQQPVRALVGYRKVRLGPGESRSITVTVAKRQLQHWDSAAHGWVVGGRSRDVWAGPSAGDLPLRRRVTLPAGLGRTGR</sequence>
<keyword evidence="2" id="KW-0378">Hydrolase</keyword>
<accession>A0ABW9HH89</accession>
<dbReference type="EMBL" id="JBJVNI010000001">
    <property type="protein sequence ID" value="MFM9607409.1"/>
    <property type="molecule type" value="Genomic_DNA"/>
</dbReference>
<comment type="similarity">
    <text evidence="1">Belongs to the glycosyl hydrolase 3 family.</text>
</comment>
<evidence type="ECO:0000259" key="3">
    <source>
        <dbReference type="SMART" id="SM01217"/>
    </source>
</evidence>
<dbReference type="InterPro" id="IPR050288">
    <property type="entry name" value="Cellulose_deg_GH3"/>
</dbReference>
<dbReference type="SMART" id="SM01217">
    <property type="entry name" value="Fn3_like"/>
    <property type="match status" value="1"/>
</dbReference>